<dbReference type="Proteomes" id="UP001168821">
    <property type="component" value="Unassembled WGS sequence"/>
</dbReference>
<protein>
    <submittedName>
        <fullName evidence="1">Uncharacterized protein</fullName>
    </submittedName>
</protein>
<proteinExistence type="predicted"/>
<reference evidence="1" key="1">
    <citation type="journal article" date="2023" name="G3 (Bethesda)">
        <title>Whole genome assemblies of Zophobas morio and Tenebrio molitor.</title>
        <authorList>
            <person name="Kaur S."/>
            <person name="Stinson S.A."/>
            <person name="diCenzo G.C."/>
        </authorList>
    </citation>
    <scope>NUCLEOTIDE SEQUENCE</scope>
    <source>
        <strain evidence="1">QUZm001</strain>
    </source>
</reference>
<dbReference type="EMBL" id="JALNTZ010000004">
    <property type="protein sequence ID" value="KAJ3655956.1"/>
    <property type="molecule type" value="Genomic_DNA"/>
</dbReference>
<name>A0AA38MGW9_9CUCU</name>
<evidence type="ECO:0000313" key="1">
    <source>
        <dbReference type="EMBL" id="KAJ3655956.1"/>
    </source>
</evidence>
<dbReference type="AlphaFoldDB" id="A0AA38MGW9"/>
<comment type="caution">
    <text evidence="1">The sequence shown here is derived from an EMBL/GenBank/DDBJ whole genome shotgun (WGS) entry which is preliminary data.</text>
</comment>
<accession>A0AA38MGW9</accession>
<organism evidence="1 2">
    <name type="scientific">Zophobas morio</name>
    <dbReference type="NCBI Taxonomy" id="2755281"/>
    <lineage>
        <taxon>Eukaryota</taxon>
        <taxon>Metazoa</taxon>
        <taxon>Ecdysozoa</taxon>
        <taxon>Arthropoda</taxon>
        <taxon>Hexapoda</taxon>
        <taxon>Insecta</taxon>
        <taxon>Pterygota</taxon>
        <taxon>Neoptera</taxon>
        <taxon>Endopterygota</taxon>
        <taxon>Coleoptera</taxon>
        <taxon>Polyphaga</taxon>
        <taxon>Cucujiformia</taxon>
        <taxon>Tenebrionidae</taxon>
        <taxon>Zophobas</taxon>
    </lineage>
</organism>
<gene>
    <name evidence="1" type="ORF">Zmor_015063</name>
</gene>
<evidence type="ECO:0000313" key="2">
    <source>
        <dbReference type="Proteomes" id="UP001168821"/>
    </source>
</evidence>
<sequence>MCQIKIGNGNCSEHGFIARLPENQKLAVKTCFETAGKAPRGKRYTKDWIDTCLLIRIKSPKLYRHLRSRELLPLSSPSTLSNYIRNMTVPMGFKPSYSKP</sequence>
<keyword evidence="2" id="KW-1185">Reference proteome</keyword>